<dbReference type="InterPro" id="IPR001107">
    <property type="entry name" value="Band_7"/>
</dbReference>
<dbReference type="PANTHER" id="PTHR43327:SF27">
    <property type="entry name" value="HYPERSENSITIVE-INDUCED RESPONSE PROTEIN 1-LIKE"/>
    <property type="match status" value="1"/>
</dbReference>
<evidence type="ECO:0000259" key="2">
    <source>
        <dbReference type="SMART" id="SM00244"/>
    </source>
</evidence>
<reference evidence="3 4" key="1">
    <citation type="journal article" date="2024" name="G3 (Bethesda)">
        <title>Genome assembly of Hibiscus sabdariffa L. provides insights into metabolisms of medicinal natural products.</title>
        <authorList>
            <person name="Kim T."/>
        </authorList>
    </citation>
    <scope>NUCLEOTIDE SEQUENCE [LARGE SCALE GENOMIC DNA]</scope>
    <source>
        <strain evidence="3">TK-2024</strain>
        <tissue evidence="3">Old leaves</tissue>
    </source>
</reference>
<gene>
    <name evidence="3" type="ORF">V6N11_049079</name>
</gene>
<dbReference type="SUPFAM" id="SSF117892">
    <property type="entry name" value="Band 7/SPFH domain"/>
    <property type="match status" value="1"/>
</dbReference>
<dbReference type="PANTHER" id="PTHR43327">
    <property type="entry name" value="STOMATIN-LIKE PROTEIN 2, MITOCHONDRIAL"/>
    <property type="match status" value="1"/>
</dbReference>
<dbReference type="Pfam" id="PF01145">
    <property type="entry name" value="Band_7"/>
    <property type="match status" value="1"/>
</dbReference>
<feature type="domain" description="Band 7" evidence="2">
    <location>
        <begin position="115"/>
        <end position="275"/>
    </location>
</feature>
<dbReference type="InterPro" id="IPR050710">
    <property type="entry name" value="Band7/mec-2_domain"/>
</dbReference>
<accession>A0ABR2PX47</accession>
<dbReference type="Gene3D" id="3.30.479.30">
    <property type="entry name" value="Band 7 domain"/>
    <property type="match status" value="1"/>
</dbReference>
<organism evidence="3 4">
    <name type="scientific">Hibiscus sabdariffa</name>
    <name type="common">roselle</name>
    <dbReference type="NCBI Taxonomy" id="183260"/>
    <lineage>
        <taxon>Eukaryota</taxon>
        <taxon>Viridiplantae</taxon>
        <taxon>Streptophyta</taxon>
        <taxon>Embryophyta</taxon>
        <taxon>Tracheophyta</taxon>
        <taxon>Spermatophyta</taxon>
        <taxon>Magnoliopsida</taxon>
        <taxon>eudicotyledons</taxon>
        <taxon>Gunneridae</taxon>
        <taxon>Pentapetalae</taxon>
        <taxon>rosids</taxon>
        <taxon>malvids</taxon>
        <taxon>Malvales</taxon>
        <taxon>Malvaceae</taxon>
        <taxon>Malvoideae</taxon>
        <taxon>Hibiscus</taxon>
    </lineage>
</organism>
<feature type="coiled-coil region" evidence="1">
    <location>
        <begin position="267"/>
        <end position="300"/>
    </location>
</feature>
<comment type="caution">
    <text evidence="3">The sequence shown here is derived from an EMBL/GenBank/DDBJ whole genome shotgun (WGS) entry which is preliminary data.</text>
</comment>
<dbReference type="CDD" id="cd03407">
    <property type="entry name" value="SPFH_like_u4"/>
    <property type="match status" value="1"/>
</dbReference>
<name>A0ABR2PX47_9ROSI</name>
<evidence type="ECO:0000256" key="1">
    <source>
        <dbReference type="SAM" id="Coils"/>
    </source>
</evidence>
<evidence type="ECO:0000313" key="4">
    <source>
        <dbReference type="Proteomes" id="UP001396334"/>
    </source>
</evidence>
<dbReference type="Proteomes" id="UP001396334">
    <property type="component" value="Unassembled WGS sequence"/>
</dbReference>
<sequence length="396" mass="44616">MVEEKKRKKVKKGWLAVQVGTEDDDRGICRFVIPISHLYHPLLKRLLEKKMEPMKAPTTESHVNWKRHRVGELELRGLGIKGLEVCSLDFFACKYVPYKKHRKEKQKKRRMGNVFCCVQVDQSTVAIKERFGKFHEVLEPGCHCLPWCLGSQLAGNLTLRLQQLDVRCETKTKDNVFVNVVASVQYRALAEKANDAFYKLSNPRTQIQAYVFDVIRASVPKLDLDDAFEQKNDIAKAVEDELEKAMSAYGYEIVQTLIVDIEPDEHVKRAMNEINAAARLRVAANEKAEAEKIIQIKRAEGEAESKYLSGVGIARQRQAIVDGLRDSVLGFSVNVPGTTAKDVLDMVLITQYFDTMKEIGAASKSSSVFIPHGPGAVRDIATQIRDGLLQASQHHV</sequence>
<proteinExistence type="predicted"/>
<dbReference type="SMART" id="SM00244">
    <property type="entry name" value="PHB"/>
    <property type="match status" value="1"/>
</dbReference>
<dbReference type="InterPro" id="IPR036013">
    <property type="entry name" value="Band_7/SPFH_dom_sf"/>
</dbReference>
<evidence type="ECO:0000313" key="3">
    <source>
        <dbReference type="EMBL" id="KAK8993022.1"/>
    </source>
</evidence>
<protein>
    <recommendedName>
        <fullName evidence="2">Band 7 domain-containing protein</fullName>
    </recommendedName>
</protein>
<keyword evidence="4" id="KW-1185">Reference proteome</keyword>
<keyword evidence="1" id="KW-0175">Coiled coil</keyword>
<dbReference type="EMBL" id="JBBPBN010000050">
    <property type="protein sequence ID" value="KAK8993022.1"/>
    <property type="molecule type" value="Genomic_DNA"/>
</dbReference>